<evidence type="ECO:0000256" key="2">
    <source>
        <dbReference type="RuleBase" id="RU003793"/>
    </source>
</evidence>
<dbReference type="Pfam" id="PF01478">
    <property type="entry name" value="Peptidase_A24"/>
    <property type="match status" value="1"/>
</dbReference>
<keyword evidence="3" id="KW-1133">Transmembrane helix</keyword>
<dbReference type="InterPro" id="IPR000045">
    <property type="entry name" value="Prepilin_IV_endopep_pep"/>
</dbReference>
<dbReference type="Gene3D" id="1.20.120.1220">
    <property type="match status" value="1"/>
</dbReference>
<sequence length="104" mass="11035">KGSVIGLLVGGGIFYVIAVVSKGGMGGGDIKLMAMLGAMFGWKFVLMTIFIGSFTGSIYGLVLMAFKGKDRKTKVPFGPFLASASVIVLFYGRDILRIYLGLSE</sequence>
<keyword evidence="3" id="KW-0472">Membrane</keyword>
<dbReference type="Proteomes" id="UP000033423">
    <property type="component" value="Unassembled WGS sequence"/>
</dbReference>
<evidence type="ECO:0000256" key="1">
    <source>
        <dbReference type="ARBA" id="ARBA00005801"/>
    </source>
</evidence>
<feature type="non-terminal residue" evidence="5">
    <location>
        <position position="1"/>
    </location>
</feature>
<organism evidence="5 6">
    <name type="scientific">Candidatus Magnetobacterium bavaricum</name>
    <dbReference type="NCBI Taxonomy" id="29290"/>
    <lineage>
        <taxon>Bacteria</taxon>
        <taxon>Pseudomonadati</taxon>
        <taxon>Nitrospirota</taxon>
        <taxon>Thermodesulfovibrionia</taxon>
        <taxon>Thermodesulfovibrionales</taxon>
        <taxon>Candidatus Magnetobacteriaceae</taxon>
        <taxon>Candidatus Magnetobacterium</taxon>
    </lineage>
</organism>
<reference evidence="5 6" key="1">
    <citation type="submission" date="2015-02" db="EMBL/GenBank/DDBJ databases">
        <title>Single-cell genomics of uncultivated deep-branching MTB reveals a conserved set of magnetosome genes.</title>
        <authorList>
            <person name="Kolinko S."/>
            <person name="Richter M."/>
            <person name="Glockner F.O."/>
            <person name="Brachmann A."/>
            <person name="Schuler D."/>
        </authorList>
    </citation>
    <scope>NUCLEOTIDE SEQUENCE [LARGE SCALE GENOMIC DNA]</scope>
    <source>
        <strain evidence="5">TM-1</strain>
    </source>
</reference>
<protein>
    <submittedName>
        <fullName evidence="5">Peptidase A24A domain-containing protein</fullName>
    </submittedName>
</protein>
<dbReference type="PATRIC" id="fig|29290.4.peg.1832"/>
<dbReference type="EMBL" id="LACI01000598">
    <property type="protein sequence ID" value="KJU86422.1"/>
    <property type="molecule type" value="Genomic_DNA"/>
</dbReference>
<dbReference type="PANTHER" id="PTHR30487">
    <property type="entry name" value="TYPE 4 PREPILIN-LIKE PROTEINS LEADER PEPTIDE-PROCESSING ENZYME"/>
    <property type="match status" value="1"/>
</dbReference>
<dbReference type="GO" id="GO:0004190">
    <property type="term" value="F:aspartic-type endopeptidase activity"/>
    <property type="evidence" value="ECO:0007669"/>
    <property type="project" value="InterPro"/>
</dbReference>
<comment type="caution">
    <text evidence="5">The sequence shown here is derived from an EMBL/GenBank/DDBJ whole genome shotgun (WGS) entry which is preliminary data.</text>
</comment>
<dbReference type="PRINTS" id="PR00864">
    <property type="entry name" value="PREPILNPTASE"/>
</dbReference>
<dbReference type="GO" id="GO:0006465">
    <property type="term" value="P:signal peptide processing"/>
    <property type="evidence" value="ECO:0007669"/>
    <property type="project" value="TreeGrafter"/>
</dbReference>
<dbReference type="InterPro" id="IPR014032">
    <property type="entry name" value="Peptidase_A24A_bac"/>
</dbReference>
<evidence type="ECO:0000259" key="4">
    <source>
        <dbReference type="Pfam" id="PF01478"/>
    </source>
</evidence>
<dbReference type="PANTHER" id="PTHR30487:SF0">
    <property type="entry name" value="PREPILIN LEADER PEPTIDASE_N-METHYLTRANSFERASE-RELATED"/>
    <property type="match status" value="1"/>
</dbReference>
<dbReference type="InterPro" id="IPR050882">
    <property type="entry name" value="Prepilin_peptidase/N-MTase"/>
</dbReference>
<proteinExistence type="inferred from homology"/>
<feature type="transmembrane region" description="Helical" evidence="3">
    <location>
        <begin position="75"/>
        <end position="92"/>
    </location>
</feature>
<feature type="transmembrane region" description="Helical" evidence="3">
    <location>
        <begin position="42"/>
        <end position="63"/>
    </location>
</feature>
<name>A0A0F3GX45_9BACT</name>
<dbReference type="GO" id="GO:0005886">
    <property type="term" value="C:plasma membrane"/>
    <property type="evidence" value="ECO:0007669"/>
    <property type="project" value="TreeGrafter"/>
</dbReference>
<keyword evidence="3" id="KW-0812">Transmembrane</keyword>
<keyword evidence="6" id="KW-1185">Reference proteome</keyword>
<evidence type="ECO:0000313" key="6">
    <source>
        <dbReference type="Proteomes" id="UP000033423"/>
    </source>
</evidence>
<comment type="similarity">
    <text evidence="1 2">Belongs to the peptidase A24 family.</text>
</comment>
<evidence type="ECO:0000313" key="5">
    <source>
        <dbReference type="EMBL" id="KJU86422.1"/>
    </source>
</evidence>
<dbReference type="AlphaFoldDB" id="A0A0F3GX45"/>
<accession>A0A0F3GX45</accession>
<feature type="domain" description="Prepilin type IV endopeptidase peptidase" evidence="4">
    <location>
        <begin position="3"/>
        <end position="61"/>
    </location>
</feature>
<evidence type="ECO:0000256" key="3">
    <source>
        <dbReference type="SAM" id="Phobius"/>
    </source>
</evidence>
<gene>
    <name evidence="5" type="ORF">MBAV_001384</name>
</gene>